<reference evidence="1" key="1">
    <citation type="journal article" date="2023" name="Mol. Phylogenet. Evol.">
        <title>Genome-scale phylogeny and comparative genomics of the fungal order Sordariales.</title>
        <authorList>
            <person name="Hensen N."/>
            <person name="Bonometti L."/>
            <person name="Westerberg I."/>
            <person name="Brannstrom I.O."/>
            <person name="Guillou S."/>
            <person name="Cros-Aarteil S."/>
            <person name="Calhoun S."/>
            <person name="Haridas S."/>
            <person name="Kuo A."/>
            <person name="Mondo S."/>
            <person name="Pangilinan J."/>
            <person name="Riley R."/>
            <person name="LaButti K."/>
            <person name="Andreopoulos B."/>
            <person name="Lipzen A."/>
            <person name="Chen C."/>
            <person name="Yan M."/>
            <person name="Daum C."/>
            <person name="Ng V."/>
            <person name="Clum A."/>
            <person name="Steindorff A."/>
            <person name="Ohm R.A."/>
            <person name="Martin F."/>
            <person name="Silar P."/>
            <person name="Natvig D.O."/>
            <person name="Lalanne C."/>
            <person name="Gautier V."/>
            <person name="Ament-Velasquez S.L."/>
            <person name="Kruys A."/>
            <person name="Hutchinson M.I."/>
            <person name="Powell A.J."/>
            <person name="Barry K."/>
            <person name="Miller A.N."/>
            <person name="Grigoriev I.V."/>
            <person name="Debuchy R."/>
            <person name="Gladieux P."/>
            <person name="Hiltunen Thoren M."/>
            <person name="Johannesson H."/>
        </authorList>
    </citation>
    <scope>NUCLEOTIDE SEQUENCE</scope>
    <source>
        <strain evidence="1">CBS 955.72</strain>
    </source>
</reference>
<accession>A0AAJ0HGQ2</accession>
<evidence type="ECO:0000313" key="1">
    <source>
        <dbReference type="EMBL" id="KAK3352306.1"/>
    </source>
</evidence>
<reference evidence="1" key="2">
    <citation type="submission" date="2023-06" db="EMBL/GenBank/DDBJ databases">
        <authorList>
            <consortium name="Lawrence Berkeley National Laboratory"/>
            <person name="Haridas S."/>
            <person name="Hensen N."/>
            <person name="Bonometti L."/>
            <person name="Westerberg I."/>
            <person name="Brannstrom I.O."/>
            <person name="Guillou S."/>
            <person name="Cros-Aarteil S."/>
            <person name="Calhoun S."/>
            <person name="Kuo A."/>
            <person name="Mondo S."/>
            <person name="Pangilinan J."/>
            <person name="Riley R."/>
            <person name="Labutti K."/>
            <person name="Andreopoulos B."/>
            <person name="Lipzen A."/>
            <person name="Chen C."/>
            <person name="Yanf M."/>
            <person name="Daum C."/>
            <person name="Ng V."/>
            <person name="Clum A."/>
            <person name="Steindorff A."/>
            <person name="Ohm R."/>
            <person name="Martin F."/>
            <person name="Silar P."/>
            <person name="Natvig D."/>
            <person name="Lalanne C."/>
            <person name="Gautier V."/>
            <person name="Ament-Velasquez S.L."/>
            <person name="Kruys A."/>
            <person name="Hutchinson M.I."/>
            <person name="Powell A.J."/>
            <person name="Barry K."/>
            <person name="Miller A.N."/>
            <person name="Grigoriev I.V."/>
            <person name="Debuchy R."/>
            <person name="Gladieux P."/>
            <person name="Thoren M.H."/>
            <person name="Johannesson H."/>
        </authorList>
    </citation>
    <scope>NUCLEOTIDE SEQUENCE</scope>
    <source>
        <strain evidence="1">CBS 955.72</strain>
    </source>
</reference>
<keyword evidence="2" id="KW-1185">Reference proteome</keyword>
<sequence>MTLPTALAGLRLVWSITEQEMESDGLHNLYRDSAAARERGDEWTPKPVLKFATLRPAPLTLFFSHLKTPTESGISLRSPPHVFISSCVCSSLQRLSSYQSGVSRRRSCAPRECQVCTSHISPTQSLGWVWDGRLVNRVRLSHCGNCGKGDRHGIPRPHPCFG</sequence>
<dbReference type="Proteomes" id="UP001275084">
    <property type="component" value="Unassembled WGS sequence"/>
</dbReference>
<gene>
    <name evidence="1" type="ORF">B0T25DRAFT_181774</name>
</gene>
<comment type="caution">
    <text evidence="1">The sequence shown here is derived from an EMBL/GenBank/DDBJ whole genome shotgun (WGS) entry which is preliminary data.</text>
</comment>
<protein>
    <submittedName>
        <fullName evidence="1">Uncharacterized protein</fullName>
    </submittedName>
</protein>
<evidence type="ECO:0000313" key="2">
    <source>
        <dbReference type="Proteomes" id="UP001275084"/>
    </source>
</evidence>
<dbReference type="AlphaFoldDB" id="A0AAJ0HGQ2"/>
<name>A0AAJ0HGQ2_9PEZI</name>
<organism evidence="1 2">
    <name type="scientific">Lasiosphaeria hispida</name>
    <dbReference type="NCBI Taxonomy" id="260671"/>
    <lineage>
        <taxon>Eukaryota</taxon>
        <taxon>Fungi</taxon>
        <taxon>Dikarya</taxon>
        <taxon>Ascomycota</taxon>
        <taxon>Pezizomycotina</taxon>
        <taxon>Sordariomycetes</taxon>
        <taxon>Sordariomycetidae</taxon>
        <taxon>Sordariales</taxon>
        <taxon>Lasiosphaeriaceae</taxon>
        <taxon>Lasiosphaeria</taxon>
    </lineage>
</organism>
<dbReference type="EMBL" id="JAUIQD010000004">
    <property type="protein sequence ID" value="KAK3352306.1"/>
    <property type="molecule type" value="Genomic_DNA"/>
</dbReference>
<proteinExistence type="predicted"/>